<evidence type="ECO:0000256" key="4">
    <source>
        <dbReference type="ARBA" id="ARBA00022801"/>
    </source>
</evidence>
<evidence type="ECO:0000256" key="1">
    <source>
        <dbReference type="ARBA" id="ARBA00004777"/>
    </source>
</evidence>
<dbReference type="GO" id="GO:0004488">
    <property type="term" value="F:methylenetetrahydrofolate dehydrogenase (NADP+) activity"/>
    <property type="evidence" value="ECO:0007669"/>
    <property type="project" value="InterPro"/>
</dbReference>
<evidence type="ECO:0000259" key="8">
    <source>
        <dbReference type="Pfam" id="PF00763"/>
    </source>
</evidence>
<reference evidence="10" key="2">
    <citation type="submission" date="2011-02" db="EMBL/GenBank/DDBJ databases">
        <authorList>
            <person name="MacLean D."/>
        </authorList>
    </citation>
    <scope>NUCLEOTIDE SEQUENCE</scope>
</reference>
<keyword evidence="5" id="KW-0521">NADP</keyword>
<evidence type="ECO:0000256" key="6">
    <source>
        <dbReference type="ARBA" id="ARBA00023002"/>
    </source>
</evidence>
<dbReference type="InterPro" id="IPR020867">
    <property type="entry name" value="THF_DH/CycHdrlase_CS"/>
</dbReference>
<organism evidence="10">
    <name type="scientific">Albugo laibachii Nc14</name>
    <dbReference type="NCBI Taxonomy" id="890382"/>
    <lineage>
        <taxon>Eukaryota</taxon>
        <taxon>Sar</taxon>
        <taxon>Stramenopiles</taxon>
        <taxon>Oomycota</taxon>
        <taxon>Peronosporomycetes</taxon>
        <taxon>Albuginales</taxon>
        <taxon>Albuginaceae</taxon>
        <taxon>Albugo</taxon>
    </lineage>
</organism>
<evidence type="ECO:0000256" key="7">
    <source>
        <dbReference type="ARBA" id="ARBA00023268"/>
    </source>
</evidence>
<dbReference type="SUPFAM" id="SSF53223">
    <property type="entry name" value="Aminoacid dehydrogenase-like, N-terminal domain"/>
    <property type="match status" value="1"/>
</dbReference>
<name>F0WH83_9STRA</name>
<dbReference type="PANTHER" id="PTHR48099">
    <property type="entry name" value="C-1-TETRAHYDROFOLATE SYNTHASE, CYTOPLASMIC-RELATED"/>
    <property type="match status" value="1"/>
</dbReference>
<dbReference type="FunFam" id="3.40.50.10860:FF:000005">
    <property type="entry name" value="C-1-tetrahydrofolate synthase, cytoplasmic, putative"/>
    <property type="match status" value="1"/>
</dbReference>
<dbReference type="GO" id="GO:0005829">
    <property type="term" value="C:cytosol"/>
    <property type="evidence" value="ECO:0007669"/>
    <property type="project" value="TreeGrafter"/>
</dbReference>
<dbReference type="EMBL" id="FR824143">
    <property type="protein sequence ID" value="CCA20598.1"/>
    <property type="molecule type" value="Genomic_DNA"/>
</dbReference>
<gene>
    <name evidence="10" type="primary">AlNc14C98G5948</name>
    <name evidence="10" type="ORF">ALNC14_067410</name>
</gene>
<dbReference type="PANTHER" id="PTHR48099:SF5">
    <property type="entry name" value="C-1-TETRAHYDROFOLATE SYNTHASE, CYTOPLASMIC"/>
    <property type="match status" value="1"/>
</dbReference>
<dbReference type="Pfam" id="PF00763">
    <property type="entry name" value="THF_DHG_CYH"/>
    <property type="match status" value="1"/>
</dbReference>
<dbReference type="AlphaFoldDB" id="F0WH83"/>
<evidence type="ECO:0000256" key="2">
    <source>
        <dbReference type="ARBA" id="ARBA00011738"/>
    </source>
</evidence>
<proteinExistence type="inferred from homology"/>
<dbReference type="InterPro" id="IPR000672">
    <property type="entry name" value="THF_DH/CycHdrlase"/>
</dbReference>
<accession>F0WH83</accession>
<dbReference type="Gene3D" id="3.40.50.10860">
    <property type="entry name" value="Leucine Dehydrogenase, chain A, domain 1"/>
    <property type="match status" value="1"/>
</dbReference>
<evidence type="ECO:0000259" key="9">
    <source>
        <dbReference type="Pfam" id="PF02882"/>
    </source>
</evidence>
<dbReference type="FunFam" id="3.40.50.720:FF:000006">
    <property type="entry name" value="Bifunctional protein FolD"/>
    <property type="match status" value="1"/>
</dbReference>
<comment type="pathway">
    <text evidence="1">One-carbon metabolism; tetrahydrofolate interconversion.</text>
</comment>
<dbReference type="GO" id="GO:0035999">
    <property type="term" value="P:tetrahydrofolate interconversion"/>
    <property type="evidence" value="ECO:0007669"/>
    <property type="project" value="TreeGrafter"/>
</dbReference>
<evidence type="ECO:0000256" key="5">
    <source>
        <dbReference type="ARBA" id="ARBA00022857"/>
    </source>
</evidence>
<protein>
    <submittedName>
        <fullName evidence="10">Bifunctional folD protein putative</fullName>
    </submittedName>
</protein>
<dbReference type="InterPro" id="IPR046346">
    <property type="entry name" value="Aminoacid_DH-like_N_sf"/>
</dbReference>
<dbReference type="Gene3D" id="3.40.50.720">
    <property type="entry name" value="NAD(P)-binding Rossmann-like Domain"/>
    <property type="match status" value="1"/>
</dbReference>
<dbReference type="GO" id="GO:0004477">
    <property type="term" value="F:methenyltetrahydrofolate cyclohydrolase activity"/>
    <property type="evidence" value="ECO:0007669"/>
    <property type="project" value="TreeGrafter"/>
</dbReference>
<dbReference type="SUPFAM" id="SSF51735">
    <property type="entry name" value="NAD(P)-binding Rossmann-fold domains"/>
    <property type="match status" value="1"/>
</dbReference>
<dbReference type="Pfam" id="PF02882">
    <property type="entry name" value="THF_DHG_CYH_C"/>
    <property type="match status" value="1"/>
</dbReference>
<feature type="domain" description="Tetrahydrofolate dehydrogenase/cyclohydrolase catalytic" evidence="8">
    <location>
        <begin position="6"/>
        <end position="121"/>
    </location>
</feature>
<keyword evidence="7" id="KW-0511">Multifunctional enzyme</keyword>
<dbReference type="PROSITE" id="PS00766">
    <property type="entry name" value="THF_DHG_CYH_1"/>
    <property type="match status" value="1"/>
</dbReference>
<dbReference type="InterPro" id="IPR036291">
    <property type="entry name" value="NAD(P)-bd_dom_sf"/>
</dbReference>
<comment type="subunit">
    <text evidence="2">Homodimer.</text>
</comment>
<dbReference type="HAMAP" id="MF_01576">
    <property type="entry name" value="THF_DHG_CYH"/>
    <property type="match status" value="1"/>
</dbReference>
<keyword evidence="6" id="KW-0560">Oxidoreductase</keyword>
<feature type="domain" description="Tetrahydrofolate dehydrogenase/cyclohydrolase NAD(P)-binding" evidence="9">
    <location>
        <begin position="142"/>
        <end position="268"/>
    </location>
</feature>
<dbReference type="CDD" id="cd01080">
    <property type="entry name" value="NAD_bind_m-THF_DH_Cyclohyd"/>
    <property type="match status" value="1"/>
</dbReference>
<reference evidence="10" key="1">
    <citation type="journal article" date="2011" name="PLoS Biol.">
        <title>Gene gain and loss during evolution of obligate parasitism in the white rust pathogen of Arabidopsis thaliana.</title>
        <authorList>
            <person name="Kemen E."/>
            <person name="Gardiner A."/>
            <person name="Schultz-Larsen T."/>
            <person name="Kemen A.C."/>
            <person name="Balmuth A.L."/>
            <person name="Robert-Seilaniantz A."/>
            <person name="Bailey K."/>
            <person name="Holub E."/>
            <person name="Studholme D.J."/>
            <person name="Maclean D."/>
            <person name="Jones J.D."/>
        </authorList>
    </citation>
    <scope>NUCLEOTIDE SEQUENCE</scope>
</reference>
<keyword evidence="3" id="KW-0554">One-carbon metabolism</keyword>
<sequence>MRTRIIDGKAIAHAIRSEIAKEVKHLSLIHGRPPALGLVMAGNRNDSALYVKHKQSACKNASIHSINHFFQQDVTQKKLLDTVEHLNNDPFIDGILVQLPLPAQINTQAILDRIHPTKDVDGLHPYNFGECGMRDRSPDLIPCTAKGIMALLYYETVKLEGKTAVIIGRSNLVGNPISMLLRKHDATIIQCHSKSINLPHYVNQADILIAACGSPHLVRGSWLKKGAVVIDVGINFLSETHHPSSLTGDVCFEEALGIASLLTPVPGGHTQAL</sequence>
<dbReference type="HOGENOM" id="CLU_034045_1_2_1"/>
<dbReference type="InterPro" id="IPR020631">
    <property type="entry name" value="THF_DH/CycHdrlase_NAD-bd_dom"/>
</dbReference>
<keyword evidence="4" id="KW-0378">Hydrolase</keyword>
<dbReference type="PRINTS" id="PR00085">
    <property type="entry name" value="THFDHDRGNASE"/>
</dbReference>
<evidence type="ECO:0000313" key="10">
    <source>
        <dbReference type="EMBL" id="CCA20598.1"/>
    </source>
</evidence>
<dbReference type="InterPro" id="IPR020630">
    <property type="entry name" value="THF_DH/CycHdrlase_cat_dom"/>
</dbReference>
<evidence type="ECO:0000256" key="3">
    <source>
        <dbReference type="ARBA" id="ARBA00022563"/>
    </source>
</evidence>